<feature type="region of interest" description="Disordered" evidence="1">
    <location>
        <begin position="82"/>
        <end position="102"/>
    </location>
</feature>
<proteinExistence type="predicted"/>
<keyword evidence="2" id="KW-0472">Membrane</keyword>
<reference evidence="3" key="1">
    <citation type="submission" date="2020-10" db="EMBL/GenBank/DDBJ databases">
        <authorList>
            <person name="Gilroy R."/>
        </authorList>
    </citation>
    <scope>NUCLEOTIDE SEQUENCE</scope>
    <source>
        <strain evidence="3">ChiGjej2B2-16831</strain>
    </source>
</reference>
<sequence length="135" mass="13949">MKSIKPGRAPSLMGGVMSLLVGLFGIVWTGAAFASGGGVFALFGVIFVIIAIVQAVYHFKNATAKNRYSAYDITDAHEEPDQLSARCGAPGTDAQQGASAAPEGSAPGSLFCPYCGAPAALDYAFCKRCGKRLPD</sequence>
<name>A0A9D1N554_9FIRM</name>
<keyword evidence="2" id="KW-0812">Transmembrane</keyword>
<keyword evidence="2" id="KW-1133">Transmembrane helix</keyword>
<evidence type="ECO:0000313" key="3">
    <source>
        <dbReference type="EMBL" id="HIU95060.1"/>
    </source>
</evidence>
<feature type="transmembrane region" description="Helical" evidence="2">
    <location>
        <begin position="12"/>
        <end position="33"/>
    </location>
</feature>
<accession>A0A9D1N554</accession>
<evidence type="ECO:0000313" key="4">
    <source>
        <dbReference type="Proteomes" id="UP000824128"/>
    </source>
</evidence>
<dbReference type="Proteomes" id="UP000824128">
    <property type="component" value="Unassembled WGS sequence"/>
</dbReference>
<feature type="transmembrane region" description="Helical" evidence="2">
    <location>
        <begin position="39"/>
        <end position="59"/>
    </location>
</feature>
<dbReference type="EMBL" id="DVNZ01000253">
    <property type="protein sequence ID" value="HIU95060.1"/>
    <property type="molecule type" value="Genomic_DNA"/>
</dbReference>
<organism evidence="3 4">
    <name type="scientific">Candidatus Aphodomorpha intestinavium</name>
    <dbReference type="NCBI Taxonomy" id="2840672"/>
    <lineage>
        <taxon>Bacteria</taxon>
        <taxon>Bacillati</taxon>
        <taxon>Bacillota</taxon>
        <taxon>Clostridia</taxon>
        <taxon>Eubacteriales</taxon>
        <taxon>Candidatus Aphodomorpha</taxon>
    </lineage>
</organism>
<reference evidence="3" key="2">
    <citation type="journal article" date="2021" name="PeerJ">
        <title>Extensive microbial diversity within the chicken gut microbiome revealed by metagenomics and culture.</title>
        <authorList>
            <person name="Gilroy R."/>
            <person name="Ravi A."/>
            <person name="Getino M."/>
            <person name="Pursley I."/>
            <person name="Horton D.L."/>
            <person name="Alikhan N.F."/>
            <person name="Baker D."/>
            <person name="Gharbi K."/>
            <person name="Hall N."/>
            <person name="Watson M."/>
            <person name="Adriaenssens E.M."/>
            <person name="Foster-Nyarko E."/>
            <person name="Jarju S."/>
            <person name="Secka A."/>
            <person name="Antonio M."/>
            <person name="Oren A."/>
            <person name="Chaudhuri R.R."/>
            <person name="La Ragione R."/>
            <person name="Hildebrand F."/>
            <person name="Pallen M.J."/>
        </authorList>
    </citation>
    <scope>NUCLEOTIDE SEQUENCE</scope>
    <source>
        <strain evidence="3">ChiGjej2B2-16831</strain>
    </source>
</reference>
<gene>
    <name evidence="3" type="ORF">IAD24_07885</name>
</gene>
<dbReference type="AlphaFoldDB" id="A0A9D1N554"/>
<evidence type="ECO:0000256" key="1">
    <source>
        <dbReference type="SAM" id="MobiDB-lite"/>
    </source>
</evidence>
<evidence type="ECO:0000256" key="2">
    <source>
        <dbReference type="SAM" id="Phobius"/>
    </source>
</evidence>
<comment type="caution">
    <text evidence="3">The sequence shown here is derived from an EMBL/GenBank/DDBJ whole genome shotgun (WGS) entry which is preliminary data.</text>
</comment>
<protein>
    <submittedName>
        <fullName evidence="3">Zinc ribbon domain-containing protein</fullName>
    </submittedName>
</protein>